<dbReference type="AlphaFoldDB" id="J4GXJ3"/>
<dbReference type="GO" id="GO:0043295">
    <property type="term" value="F:glutathione binding"/>
    <property type="evidence" value="ECO:0007669"/>
    <property type="project" value="TreeGrafter"/>
</dbReference>
<dbReference type="RefSeq" id="XP_012185873.1">
    <property type="nucleotide sequence ID" value="XM_012330483.1"/>
</dbReference>
<keyword evidence="1" id="KW-0808">Transferase</keyword>
<dbReference type="InterPro" id="IPR004046">
    <property type="entry name" value="GST_C"/>
</dbReference>
<dbReference type="Pfam" id="PF02798">
    <property type="entry name" value="GST_N"/>
    <property type="match status" value="1"/>
</dbReference>
<name>J4GXJ3_9APHY</name>
<proteinExistence type="predicted"/>
<dbReference type="OrthoDB" id="2399148at2759"/>
<evidence type="ECO:0000256" key="3">
    <source>
        <dbReference type="RuleBase" id="RU363021"/>
    </source>
</evidence>
<dbReference type="Pfam" id="PF00043">
    <property type="entry name" value="GST_C"/>
    <property type="match status" value="1"/>
</dbReference>
<dbReference type="Gene3D" id="1.20.1050.10">
    <property type="match status" value="1"/>
</dbReference>
<evidence type="ECO:0000256" key="1">
    <source>
        <dbReference type="ARBA" id="ARBA00022679"/>
    </source>
</evidence>
<evidence type="ECO:0000259" key="4">
    <source>
        <dbReference type="PROSITE" id="PS50404"/>
    </source>
</evidence>
<dbReference type="SFLD" id="SFLDS00019">
    <property type="entry name" value="Glutathione_Transferase_(cytos"/>
    <property type="match status" value="1"/>
</dbReference>
<dbReference type="GeneID" id="24101490"/>
<dbReference type="PANTHER" id="PTHR43900">
    <property type="entry name" value="GLUTATHIONE S-TRANSFERASE RHO"/>
    <property type="match status" value="1"/>
</dbReference>
<dbReference type="PROSITE" id="PS50405">
    <property type="entry name" value="GST_CTER"/>
    <property type="match status" value="1"/>
</dbReference>
<reference evidence="6 7" key="1">
    <citation type="journal article" date="2012" name="Appl. Environ. Microbiol.">
        <title>Short-read sequencing for genomic analysis of the brown rot fungus Fibroporia radiculosa.</title>
        <authorList>
            <person name="Tang J.D."/>
            <person name="Perkins A.D."/>
            <person name="Sonstegard T.S."/>
            <person name="Schroeder S.G."/>
            <person name="Burgess S.C."/>
            <person name="Diehl S.V."/>
        </authorList>
    </citation>
    <scope>NUCLEOTIDE SEQUENCE [LARGE SCALE GENOMIC DNA]</scope>
    <source>
        <strain evidence="6 7">TFFH 294</strain>
    </source>
</reference>
<dbReference type="InterPro" id="IPR004045">
    <property type="entry name" value="Glutathione_S-Trfase_N"/>
</dbReference>
<keyword evidence="7" id="KW-1185">Reference proteome</keyword>
<dbReference type="InterPro" id="IPR019166">
    <property type="entry name" value="MIC26/MIC27"/>
</dbReference>
<evidence type="ECO:0000259" key="5">
    <source>
        <dbReference type="PROSITE" id="PS50405"/>
    </source>
</evidence>
<dbReference type="SFLD" id="SFLDG01154">
    <property type="entry name" value="Main.5:_Phi-like"/>
    <property type="match status" value="1"/>
</dbReference>
<dbReference type="FunFam" id="3.40.30.10:FF:000016">
    <property type="entry name" value="Glutathione S-transferase F2"/>
    <property type="match status" value="1"/>
</dbReference>
<sequence>MAIKLYGFGPSHCTRRVALILKEMNVPYELVSVDMLKNEHKASSFVEKQPFGQVPYIDDDGFQLFESRAIARYIVTKYASQGPSLLPDPADVQKSARFEQAASIELSNFDPYMNALAWEVIFKKYAGGSTDEAVVANLVQTLNGKVDAYELLLSKSRYLAGDEVTLADLYHLPFGSTLGLMGYDLLLNPSRPNVARWWKDISSLDPKSTRLGSRGSGVSDQLAGFAESDHSPPSPSSYLTVLRLTSNVTLINVFLAAAAVTVHETSREKLPIYPAPNTDILLLDTPSELEKQIGVARRAVTATYDDARGQVQGVISRWINVEQAVEQRLKSLVAPDEPLTPGLLYVGVATLTGSIFARNRILAARIFLPPTLLVLSFNHFLPKTATNIQGYLGSLEDTYFPTLAEKHEIANQHSAMTWERIKDATSNGRETLASSVESAIVRLEDVTGLKLKETLGWGQGVVRAAESQTKGAVQVVQQEANALTGVVAHAVEEVKEGVVAETSPIVETKVDESPKRLV</sequence>
<protein>
    <recommendedName>
        <fullName evidence="3">MICOS complex subunit</fullName>
    </recommendedName>
</protein>
<dbReference type="Gene3D" id="3.40.30.10">
    <property type="entry name" value="Glutaredoxin"/>
    <property type="match status" value="1"/>
</dbReference>
<dbReference type="InterPro" id="IPR036282">
    <property type="entry name" value="Glutathione-S-Trfase_C_sf"/>
</dbReference>
<dbReference type="GO" id="GO:0061617">
    <property type="term" value="C:MICOS complex"/>
    <property type="evidence" value="ECO:0007669"/>
    <property type="project" value="UniProtKB-UniRule"/>
</dbReference>
<dbReference type="EMBL" id="HE797408">
    <property type="protein sequence ID" value="CCM06590.1"/>
    <property type="molecule type" value="Genomic_DNA"/>
</dbReference>
<dbReference type="SFLD" id="SFLDG00358">
    <property type="entry name" value="Main_(cytGST)"/>
    <property type="match status" value="1"/>
</dbReference>
<feature type="domain" description="GST C-terminal" evidence="5">
    <location>
        <begin position="91"/>
        <end position="236"/>
    </location>
</feature>
<comment type="subunit">
    <text evidence="3">Component of the mitochondrial contact site and cristae organizing system (MICOS) complex.</text>
</comment>
<comment type="subcellular location">
    <subcellularLocation>
        <location evidence="3">Mitochondrion inner membrane</location>
    </subcellularLocation>
</comment>
<gene>
    <name evidence="6" type="ORF">FIBRA_08868</name>
</gene>
<dbReference type="GO" id="GO:0006749">
    <property type="term" value="P:glutathione metabolic process"/>
    <property type="evidence" value="ECO:0007669"/>
    <property type="project" value="TreeGrafter"/>
</dbReference>
<feature type="domain" description="GST N-terminal" evidence="4">
    <location>
        <begin position="1"/>
        <end position="82"/>
    </location>
</feature>
<dbReference type="InParanoid" id="J4GXJ3"/>
<keyword evidence="3" id="KW-0496">Mitochondrion</keyword>
<evidence type="ECO:0000313" key="7">
    <source>
        <dbReference type="Proteomes" id="UP000006352"/>
    </source>
</evidence>
<dbReference type="HOGENOM" id="CLU_525835_0_0_1"/>
<comment type="catalytic activity">
    <reaction evidence="2">
        <text>RX + glutathione = an S-substituted glutathione + a halide anion + H(+)</text>
        <dbReference type="Rhea" id="RHEA:16437"/>
        <dbReference type="ChEBI" id="CHEBI:15378"/>
        <dbReference type="ChEBI" id="CHEBI:16042"/>
        <dbReference type="ChEBI" id="CHEBI:17792"/>
        <dbReference type="ChEBI" id="CHEBI:57925"/>
        <dbReference type="ChEBI" id="CHEBI:90779"/>
        <dbReference type="EC" id="2.5.1.18"/>
    </reaction>
</comment>
<dbReference type="GO" id="GO:0004364">
    <property type="term" value="F:glutathione transferase activity"/>
    <property type="evidence" value="ECO:0007669"/>
    <property type="project" value="UniProtKB-EC"/>
</dbReference>
<dbReference type="InterPro" id="IPR040079">
    <property type="entry name" value="Glutathione_S-Trfase"/>
</dbReference>
<dbReference type="GO" id="GO:0042407">
    <property type="term" value="P:cristae formation"/>
    <property type="evidence" value="ECO:0007669"/>
    <property type="project" value="InterPro"/>
</dbReference>
<evidence type="ECO:0000313" key="6">
    <source>
        <dbReference type="EMBL" id="CCM06590.1"/>
    </source>
</evidence>
<dbReference type="STRING" id="599839.J4GXJ3"/>
<accession>J4GXJ3</accession>
<keyword evidence="3" id="KW-0472">Membrane</keyword>
<dbReference type="CDD" id="cd03053">
    <property type="entry name" value="GST_N_Phi"/>
    <property type="match status" value="1"/>
</dbReference>
<dbReference type="Pfam" id="PF09769">
    <property type="entry name" value="ApoO"/>
    <property type="match status" value="1"/>
</dbReference>
<dbReference type="Proteomes" id="UP000006352">
    <property type="component" value="Unassembled WGS sequence"/>
</dbReference>
<dbReference type="InterPro" id="IPR010987">
    <property type="entry name" value="Glutathione-S-Trfase_C-like"/>
</dbReference>
<keyword evidence="3" id="KW-0999">Mitochondrion inner membrane</keyword>
<evidence type="ECO:0000256" key="2">
    <source>
        <dbReference type="ARBA" id="ARBA00047960"/>
    </source>
</evidence>
<dbReference type="InterPro" id="IPR036249">
    <property type="entry name" value="Thioredoxin-like_sf"/>
</dbReference>
<dbReference type="SUPFAM" id="SSF52833">
    <property type="entry name" value="Thioredoxin-like"/>
    <property type="match status" value="1"/>
</dbReference>
<dbReference type="PANTHER" id="PTHR43900:SF3">
    <property type="entry name" value="GLUTATHIONE S-TRANSFERASE RHO"/>
    <property type="match status" value="1"/>
</dbReference>
<comment type="function">
    <text evidence="3">Component of the MICOS complex, a large protein complex of the mitochondrial inner membrane that plays crucial roles in the maintenance of crista junctions, inner membrane architecture, and formation of contact sites to the outer membrane.</text>
</comment>
<organism evidence="6 7">
    <name type="scientific">Fibroporia radiculosa</name>
    <dbReference type="NCBI Taxonomy" id="599839"/>
    <lineage>
        <taxon>Eukaryota</taxon>
        <taxon>Fungi</taxon>
        <taxon>Dikarya</taxon>
        <taxon>Basidiomycota</taxon>
        <taxon>Agaricomycotina</taxon>
        <taxon>Agaricomycetes</taxon>
        <taxon>Polyporales</taxon>
        <taxon>Fibroporiaceae</taxon>
        <taxon>Fibroporia</taxon>
    </lineage>
</organism>
<dbReference type="SUPFAM" id="SSF47616">
    <property type="entry name" value="GST C-terminal domain-like"/>
    <property type="match status" value="1"/>
</dbReference>
<dbReference type="PROSITE" id="PS50404">
    <property type="entry name" value="GST_NTER"/>
    <property type="match status" value="1"/>
</dbReference>